<evidence type="ECO:0000313" key="3">
    <source>
        <dbReference type="Proteomes" id="UP000244523"/>
    </source>
</evidence>
<keyword evidence="1" id="KW-0812">Transmembrane</keyword>
<accession>A0A2T6KLM9</accession>
<organism evidence="2 3">
    <name type="scientific">Yoonia sediminilitoris</name>
    <dbReference type="NCBI Taxonomy" id="1286148"/>
    <lineage>
        <taxon>Bacteria</taxon>
        <taxon>Pseudomonadati</taxon>
        <taxon>Pseudomonadota</taxon>
        <taxon>Alphaproteobacteria</taxon>
        <taxon>Rhodobacterales</taxon>
        <taxon>Paracoccaceae</taxon>
        <taxon>Yoonia</taxon>
    </lineage>
</organism>
<evidence type="ECO:0000313" key="2">
    <source>
        <dbReference type="EMBL" id="PUB17109.1"/>
    </source>
</evidence>
<dbReference type="OrthoDB" id="7871110at2"/>
<proteinExistence type="predicted"/>
<protein>
    <submittedName>
        <fullName evidence="2">Lipopolysaccharide export system protein LptC</fullName>
    </submittedName>
</protein>
<reference evidence="2 3" key="1">
    <citation type="submission" date="2018-04" db="EMBL/GenBank/DDBJ databases">
        <title>Genomic Encyclopedia of Archaeal and Bacterial Type Strains, Phase II (KMG-II): from individual species to whole genera.</title>
        <authorList>
            <person name="Goeker M."/>
        </authorList>
    </citation>
    <scope>NUCLEOTIDE SEQUENCE [LARGE SCALE GENOMIC DNA]</scope>
    <source>
        <strain evidence="2 3">DSM 29955</strain>
    </source>
</reference>
<dbReference type="RefSeq" id="WP_108385284.1">
    <property type="nucleotide sequence ID" value="NZ_QBUD01000002.1"/>
</dbReference>
<dbReference type="Proteomes" id="UP000244523">
    <property type="component" value="Unassembled WGS sequence"/>
</dbReference>
<dbReference type="EMBL" id="QBUD01000002">
    <property type="protein sequence ID" value="PUB17109.1"/>
    <property type="molecule type" value="Genomic_DNA"/>
</dbReference>
<comment type="caution">
    <text evidence="2">The sequence shown here is derived from an EMBL/GenBank/DDBJ whole genome shotgun (WGS) entry which is preliminary data.</text>
</comment>
<evidence type="ECO:0000256" key="1">
    <source>
        <dbReference type="SAM" id="Phobius"/>
    </source>
</evidence>
<feature type="transmembrane region" description="Helical" evidence="1">
    <location>
        <begin position="12"/>
        <end position="34"/>
    </location>
</feature>
<keyword evidence="3" id="KW-1185">Reference proteome</keyword>
<sequence length="199" mass="21392">MAGPDNFHSYLVSWSKIILPITALALLSSLFLLARSPSRPTEVSFAEILAMARDQRVTAPRVSGVTSKNATFSIKADSAVPDLNRRDSIDFDQMAMRMDNPDGSSLDVTSSTGNVDGNTRVARFLGLARIETSSGYQMESAGLIAELDSGTVTSDGEVEIRGPFGTLIAGQVTFVITDDEQGQQMLFTKGVHLIYDPKG</sequence>
<dbReference type="AlphaFoldDB" id="A0A2T6KLM9"/>
<name>A0A2T6KLM9_9RHOB</name>
<keyword evidence="1" id="KW-1133">Transmembrane helix</keyword>
<keyword evidence="1" id="KW-0472">Membrane</keyword>
<gene>
    <name evidence="2" type="ORF">C8N45_102119</name>
</gene>